<dbReference type="GO" id="GO:0005730">
    <property type="term" value="C:nucleolus"/>
    <property type="evidence" value="ECO:0007669"/>
    <property type="project" value="UniProtKB-SubCell"/>
</dbReference>
<evidence type="ECO:0000256" key="1">
    <source>
        <dbReference type="ARBA" id="ARBA00004604"/>
    </source>
</evidence>
<name>A0A6A6A8N5_9PLEO</name>
<dbReference type="GO" id="GO:0006351">
    <property type="term" value="P:DNA-templated transcription"/>
    <property type="evidence" value="ECO:0007669"/>
    <property type="project" value="InterPro"/>
</dbReference>
<protein>
    <submittedName>
        <fullName evidence="8">DNA-directed RNA polymeras-like protein I 49 kDa polypeptide</fullName>
    </submittedName>
</protein>
<dbReference type="AlphaFoldDB" id="A0A6A6A8N5"/>
<dbReference type="PANTHER" id="PTHR14440">
    <property type="entry name" value="DNA-DIRECTED RNA POLYMERASE I SUBUNIT RPA49"/>
    <property type="match status" value="1"/>
</dbReference>
<accession>A0A6A6A8N5</accession>
<dbReference type="OrthoDB" id="532500at2759"/>
<evidence type="ECO:0000313" key="8">
    <source>
        <dbReference type="EMBL" id="KAF2128332.1"/>
    </source>
</evidence>
<evidence type="ECO:0000256" key="6">
    <source>
        <dbReference type="SAM" id="Coils"/>
    </source>
</evidence>
<keyword evidence="6" id="KW-0175">Coiled coil</keyword>
<keyword evidence="3" id="KW-0240">DNA-directed RNA polymerase</keyword>
<reference evidence="8" key="1">
    <citation type="journal article" date="2020" name="Stud. Mycol.">
        <title>101 Dothideomycetes genomes: a test case for predicting lifestyles and emergence of pathogens.</title>
        <authorList>
            <person name="Haridas S."/>
            <person name="Albert R."/>
            <person name="Binder M."/>
            <person name="Bloem J."/>
            <person name="Labutti K."/>
            <person name="Salamov A."/>
            <person name="Andreopoulos B."/>
            <person name="Baker S."/>
            <person name="Barry K."/>
            <person name="Bills G."/>
            <person name="Bluhm B."/>
            <person name="Cannon C."/>
            <person name="Castanera R."/>
            <person name="Culley D."/>
            <person name="Daum C."/>
            <person name="Ezra D."/>
            <person name="Gonzalez J."/>
            <person name="Henrissat B."/>
            <person name="Kuo A."/>
            <person name="Liang C."/>
            <person name="Lipzen A."/>
            <person name="Lutzoni F."/>
            <person name="Magnuson J."/>
            <person name="Mondo S."/>
            <person name="Nolan M."/>
            <person name="Ohm R."/>
            <person name="Pangilinan J."/>
            <person name="Park H.-J."/>
            <person name="Ramirez L."/>
            <person name="Alfaro M."/>
            <person name="Sun H."/>
            <person name="Tritt A."/>
            <person name="Yoshinaga Y."/>
            <person name="Zwiers L.-H."/>
            <person name="Turgeon B."/>
            <person name="Goodwin S."/>
            <person name="Spatafora J."/>
            <person name="Crous P."/>
            <person name="Grigoriev I."/>
        </authorList>
    </citation>
    <scope>NUCLEOTIDE SEQUENCE</scope>
    <source>
        <strain evidence="8">CBS 119687</strain>
    </source>
</reference>
<feature type="region of interest" description="Disordered" evidence="7">
    <location>
        <begin position="1"/>
        <end position="23"/>
    </location>
</feature>
<evidence type="ECO:0000313" key="9">
    <source>
        <dbReference type="Proteomes" id="UP000799771"/>
    </source>
</evidence>
<dbReference type="GO" id="GO:0003677">
    <property type="term" value="F:DNA binding"/>
    <property type="evidence" value="ECO:0007669"/>
    <property type="project" value="InterPro"/>
</dbReference>
<sequence>MSEKKRKRHGEGDARPNKKTAIATQGTVKVELLENKDALGPLLAATPGLHFPSRIAFKPYKHNNNGKVPLPGQTAELLLQSSDHSRLDYAAREEQDGSSESQLKDYVGVFDPATGKLQIVPVKRVTVRSTLRSETEEMREEQARLEARQNTMTAKRHALAAEFGSKKSRKAIEDMTLNAIRSANADDPAAVRNESVAENVLANMADLTSAMPSKNDLEAAVSSGKPRPTPNMAAEFPGDVYPVDSVIGEELMTMIEVSDWVEASKAGQGVNVSSKYVAKRIVKLAKNKQIMKLKALRFILLCVEFNAALFGGGGSRAKKIPPKGKLEALMGEDTPITQVNAIRRKFGTETNDMPRWNTDNLMTHVAAAALIVDDFEVDVNDLRDDLKIENKEIRQYFMELGCRVTGPTEADRTKYKLTKADTSNHYIAKLKLPLQFPRIGGPRKGRK</sequence>
<dbReference type="InterPro" id="IPR009668">
    <property type="entry name" value="RNA_pol-assoc_fac_A49-like"/>
</dbReference>
<keyword evidence="5" id="KW-0539">Nucleus</keyword>
<dbReference type="Proteomes" id="UP000799771">
    <property type="component" value="Unassembled WGS sequence"/>
</dbReference>
<dbReference type="GO" id="GO:0000428">
    <property type="term" value="C:DNA-directed RNA polymerase complex"/>
    <property type="evidence" value="ECO:0007669"/>
    <property type="project" value="UniProtKB-KW"/>
</dbReference>
<keyword evidence="9" id="KW-1185">Reference proteome</keyword>
<dbReference type="RefSeq" id="XP_033522721.1">
    <property type="nucleotide sequence ID" value="XM_033665044.1"/>
</dbReference>
<dbReference type="GeneID" id="54405476"/>
<organism evidence="8 9">
    <name type="scientific">Dothidotthia symphoricarpi CBS 119687</name>
    <dbReference type="NCBI Taxonomy" id="1392245"/>
    <lineage>
        <taxon>Eukaryota</taxon>
        <taxon>Fungi</taxon>
        <taxon>Dikarya</taxon>
        <taxon>Ascomycota</taxon>
        <taxon>Pezizomycotina</taxon>
        <taxon>Dothideomycetes</taxon>
        <taxon>Pleosporomycetidae</taxon>
        <taxon>Pleosporales</taxon>
        <taxon>Dothidotthiaceae</taxon>
        <taxon>Dothidotthia</taxon>
    </lineage>
</organism>
<gene>
    <name evidence="8" type="ORF">P153DRAFT_318019</name>
</gene>
<keyword evidence="4" id="KW-0804">Transcription</keyword>
<proteinExistence type="inferred from homology"/>
<evidence type="ECO:0000256" key="3">
    <source>
        <dbReference type="ARBA" id="ARBA00022478"/>
    </source>
</evidence>
<evidence type="ECO:0000256" key="4">
    <source>
        <dbReference type="ARBA" id="ARBA00023163"/>
    </source>
</evidence>
<evidence type="ECO:0000256" key="7">
    <source>
        <dbReference type="SAM" id="MobiDB-lite"/>
    </source>
</evidence>
<comment type="similarity">
    <text evidence="2">Belongs to the eukaryotic RPA49/POLR1E RNA polymerase subunit family.</text>
</comment>
<dbReference type="Pfam" id="PF06870">
    <property type="entry name" value="RNA_pol_I_A49"/>
    <property type="match status" value="1"/>
</dbReference>
<comment type="subcellular location">
    <subcellularLocation>
        <location evidence="1">Nucleus</location>
        <location evidence="1">Nucleolus</location>
    </subcellularLocation>
</comment>
<feature type="coiled-coil region" evidence="6">
    <location>
        <begin position="372"/>
        <end position="399"/>
    </location>
</feature>
<evidence type="ECO:0000256" key="5">
    <source>
        <dbReference type="ARBA" id="ARBA00023242"/>
    </source>
</evidence>
<dbReference type="EMBL" id="ML977508">
    <property type="protein sequence ID" value="KAF2128332.1"/>
    <property type="molecule type" value="Genomic_DNA"/>
</dbReference>
<evidence type="ECO:0000256" key="2">
    <source>
        <dbReference type="ARBA" id="ARBA00009430"/>
    </source>
</evidence>